<reference evidence="2" key="1">
    <citation type="journal article" date="2019" name="Int. J. Syst. Evol. Microbiol.">
        <title>The Global Catalogue of Microorganisms (GCM) 10K type strain sequencing project: providing services to taxonomists for standard genome sequencing and annotation.</title>
        <authorList>
            <consortium name="The Broad Institute Genomics Platform"/>
            <consortium name="The Broad Institute Genome Sequencing Center for Infectious Disease"/>
            <person name="Wu L."/>
            <person name="Ma J."/>
        </authorList>
    </citation>
    <scope>NUCLEOTIDE SEQUENCE [LARGE SCALE GENOMIC DNA]</scope>
    <source>
        <strain evidence="2">CECT 8288</strain>
    </source>
</reference>
<keyword evidence="2" id="KW-1185">Reference proteome</keyword>
<accession>A0ABV7WL78</accession>
<evidence type="ECO:0008006" key="3">
    <source>
        <dbReference type="Google" id="ProtNLM"/>
    </source>
</evidence>
<protein>
    <recommendedName>
        <fullName evidence="3">DUF1127 domain-containing protein</fullName>
    </recommendedName>
</protein>
<sequence length="56" mass="6636">MKTQTNTKLVTQFRKILIQWRTRKILRQLDTLRLKDIGVSSWDLTHKGKLKNKGTV</sequence>
<name>A0ABV7WL78_9GAMM</name>
<evidence type="ECO:0000313" key="1">
    <source>
        <dbReference type="EMBL" id="MFC3700073.1"/>
    </source>
</evidence>
<comment type="caution">
    <text evidence="1">The sequence shown here is derived from an EMBL/GenBank/DDBJ whole genome shotgun (WGS) entry which is preliminary data.</text>
</comment>
<dbReference type="EMBL" id="JBHRYN010000002">
    <property type="protein sequence ID" value="MFC3700073.1"/>
    <property type="molecule type" value="Genomic_DNA"/>
</dbReference>
<evidence type="ECO:0000313" key="2">
    <source>
        <dbReference type="Proteomes" id="UP001595710"/>
    </source>
</evidence>
<dbReference type="Proteomes" id="UP001595710">
    <property type="component" value="Unassembled WGS sequence"/>
</dbReference>
<proteinExistence type="predicted"/>
<dbReference type="RefSeq" id="WP_290282924.1">
    <property type="nucleotide sequence ID" value="NZ_JAUFQI010000001.1"/>
</dbReference>
<organism evidence="1 2">
    <name type="scientific">Reinekea marina</name>
    <dbReference type="NCBI Taxonomy" id="1310421"/>
    <lineage>
        <taxon>Bacteria</taxon>
        <taxon>Pseudomonadati</taxon>
        <taxon>Pseudomonadota</taxon>
        <taxon>Gammaproteobacteria</taxon>
        <taxon>Oceanospirillales</taxon>
        <taxon>Saccharospirillaceae</taxon>
        <taxon>Reinekea</taxon>
    </lineage>
</organism>
<gene>
    <name evidence="1" type="ORF">ACFOND_00360</name>
</gene>